<evidence type="ECO:0000313" key="2">
    <source>
        <dbReference type="EMBL" id="MDE4164271.1"/>
    </source>
</evidence>
<keyword evidence="1" id="KW-0732">Signal</keyword>
<sequence>MKYFSILALAALAACASPEGMFYEVTQRGADTVSIQANVGNMDQQSAFVAQMRDHMDGMAVKECQGLGKKGARVINEVTRTAGPYHTWTERAYRCQ</sequence>
<evidence type="ECO:0000313" key="3">
    <source>
        <dbReference type="Proteomes" id="UP001218364"/>
    </source>
</evidence>
<feature type="chain" id="PRO_5044864219" description="Lipoprotein" evidence="1">
    <location>
        <begin position="17"/>
        <end position="96"/>
    </location>
</feature>
<gene>
    <name evidence="2" type="ORF">PXK24_01095</name>
</gene>
<dbReference type="Proteomes" id="UP001218364">
    <property type="component" value="Unassembled WGS sequence"/>
</dbReference>
<comment type="caution">
    <text evidence="2">The sequence shown here is derived from an EMBL/GenBank/DDBJ whole genome shotgun (WGS) entry which is preliminary data.</text>
</comment>
<dbReference type="AlphaFoldDB" id="A0ABD4X4F2"/>
<accession>A0ABD4X4F2</accession>
<feature type="signal peptide" evidence="1">
    <location>
        <begin position="1"/>
        <end position="16"/>
    </location>
</feature>
<dbReference type="RefSeq" id="WP_274839294.1">
    <property type="nucleotide sequence ID" value="NZ_JARCJF010000001.1"/>
</dbReference>
<evidence type="ECO:0000256" key="1">
    <source>
        <dbReference type="SAM" id="SignalP"/>
    </source>
</evidence>
<proteinExistence type="predicted"/>
<dbReference type="EMBL" id="JARCJK010000001">
    <property type="protein sequence ID" value="MDE4164271.1"/>
    <property type="molecule type" value="Genomic_DNA"/>
</dbReference>
<protein>
    <recommendedName>
        <fullName evidence="4">Lipoprotein</fullName>
    </recommendedName>
</protein>
<dbReference type="PROSITE" id="PS51257">
    <property type="entry name" value="PROKAR_LIPOPROTEIN"/>
    <property type="match status" value="1"/>
</dbReference>
<evidence type="ECO:0008006" key="4">
    <source>
        <dbReference type="Google" id="ProtNLM"/>
    </source>
</evidence>
<name>A0ABD4X4F2_9RHOB</name>
<organism evidence="2 3">
    <name type="scientific">Phaeobacter gallaeciensis</name>
    <dbReference type="NCBI Taxonomy" id="60890"/>
    <lineage>
        <taxon>Bacteria</taxon>
        <taxon>Pseudomonadati</taxon>
        <taxon>Pseudomonadota</taxon>
        <taxon>Alphaproteobacteria</taxon>
        <taxon>Rhodobacterales</taxon>
        <taxon>Roseobacteraceae</taxon>
        <taxon>Phaeobacter</taxon>
    </lineage>
</organism>
<reference evidence="2 3" key="1">
    <citation type="submission" date="2023-02" db="EMBL/GenBank/DDBJ databases">
        <title>Population genomics of bacteria associated with diatom.</title>
        <authorList>
            <person name="Xie J."/>
            <person name="Wang H."/>
        </authorList>
    </citation>
    <scope>NUCLEOTIDE SEQUENCE [LARGE SCALE GENOMIC DNA]</scope>
    <source>
        <strain evidence="2 3">PT47_8</strain>
    </source>
</reference>